<proteinExistence type="predicted"/>
<dbReference type="EMBL" id="JH717900">
    <property type="protein sequence ID" value="EWZ40632.1"/>
    <property type="molecule type" value="Genomic_DNA"/>
</dbReference>
<dbReference type="VEuPathDB" id="FungiDB:FOZG_09284"/>
<dbReference type="AlphaFoldDB" id="W9K8B6"/>
<dbReference type="Proteomes" id="UP000030766">
    <property type="component" value="Unassembled WGS sequence"/>
</dbReference>
<reference evidence="1" key="1">
    <citation type="submission" date="2011-06" db="EMBL/GenBank/DDBJ databases">
        <title>The Genome Sequence of Fusarium oxysporum Fo47.</title>
        <authorList>
            <consortium name="The Broad Institute Genome Sequencing Platform"/>
            <person name="Ma L.-J."/>
            <person name="Gale L.R."/>
            <person name="Schwartz D.C."/>
            <person name="Zhou S."/>
            <person name="Corby-Kistler H."/>
            <person name="Young S.K."/>
            <person name="Zeng Q."/>
            <person name="Gargeya S."/>
            <person name="Fitzgerald M."/>
            <person name="Haas B."/>
            <person name="Abouelleil A."/>
            <person name="Alvarado L."/>
            <person name="Arachchi H.M."/>
            <person name="Berlin A."/>
            <person name="Brown A."/>
            <person name="Chapman S.B."/>
            <person name="Chen Z."/>
            <person name="Dunbar C."/>
            <person name="Freedman E."/>
            <person name="Gearin G."/>
            <person name="Gellesch M."/>
            <person name="Goldberg J."/>
            <person name="Griggs A."/>
            <person name="Gujja S."/>
            <person name="Heiman D."/>
            <person name="Howarth C."/>
            <person name="Larson L."/>
            <person name="Lui A."/>
            <person name="MacDonald P.J.P."/>
            <person name="Mehta T."/>
            <person name="Montmayeur A."/>
            <person name="Murphy C."/>
            <person name="Neiman D."/>
            <person name="Pearson M."/>
            <person name="Priest M."/>
            <person name="Roberts A."/>
            <person name="Saif S."/>
            <person name="Shea T."/>
            <person name="Shenoy N."/>
            <person name="Sisk P."/>
            <person name="Stolte C."/>
            <person name="Sykes S."/>
            <person name="Wortman J."/>
            <person name="Nusbaum C."/>
            <person name="Birren B."/>
        </authorList>
    </citation>
    <scope>NUCLEOTIDE SEQUENCE [LARGE SCALE GENOMIC DNA]</scope>
    <source>
        <strain evidence="1">Fo47</strain>
    </source>
</reference>
<protein>
    <submittedName>
        <fullName evidence="1">Uncharacterized protein</fullName>
    </submittedName>
</protein>
<reference evidence="1" key="2">
    <citation type="submission" date="2012-06" db="EMBL/GenBank/DDBJ databases">
        <title>Annotation of the Genome Sequence of Fusarium oxysporum Fo47.</title>
        <authorList>
            <consortium name="The Broad Institute Genomics Platform"/>
            <person name="Ma L.-J."/>
            <person name="Corby-Kistler H."/>
            <person name="Broz K."/>
            <person name="Gale L.R."/>
            <person name="Jonkers W."/>
            <person name="O'Donnell K."/>
            <person name="Ploetz R."/>
            <person name="Steinberg C."/>
            <person name="Schwartz D.C."/>
            <person name="VanEtten H."/>
            <person name="Zhou S."/>
            <person name="Young S.K."/>
            <person name="Zeng Q."/>
            <person name="Gargeya S."/>
            <person name="Fitzgerald M."/>
            <person name="Abouelleil A."/>
            <person name="Alvarado L."/>
            <person name="Chapman S.B."/>
            <person name="Gainer-Dewar J."/>
            <person name="Goldberg J."/>
            <person name="Griggs A."/>
            <person name="Gujja S."/>
            <person name="Hansen M."/>
            <person name="Howarth C."/>
            <person name="Imamovic A."/>
            <person name="Ireland A."/>
            <person name="Larimer J."/>
            <person name="McCowan C."/>
            <person name="Murphy C."/>
            <person name="Pearson M."/>
            <person name="Poon T.W."/>
            <person name="Priest M."/>
            <person name="Roberts A."/>
            <person name="Saif S."/>
            <person name="Shea T."/>
            <person name="Sykes S."/>
            <person name="Wortman J."/>
            <person name="Nusbaum C."/>
            <person name="Birren B."/>
        </authorList>
    </citation>
    <scope>NUCLEOTIDE SEQUENCE</scope>
    <source>
        <strain evidence="1">Fo47</strain>
    </source>
</reference>
<sequence>MNMKRRRRRRWGQRVLILIWEHSRSYPTPERLQRHEEHRGDTIHIERPGHLLSSRRKEPLAAKHAYAQTPRTLLKETAVKYVRGATQ</sequence>
<name>W9K8B6_FUSOX</name>
<dbReference type="HOGENOM" id="CLU_2483463_0_0_1"/>
<gene>
    <name evidence="1" type="ORF">FOZG_09284</name>
</gene>
<accession>W9K8B6</accession>
<organism evidence="1">
    <name type="scientific">Fusarium oxysporum Fo47</name>
    <dbReference type="NCBI Taxonomy" id="660027"/>
    <lineage>
        <taxon>Eukaryota</taxon>
        <taxon>Fungi</taxon>
        <taxon>Dikarya</taxon>
        <taxon>Ascomycota</taxon>
        <taxon>Pezizomycotina</taxon>
        <taxon>Sordariomycetes</taxon>
        <taxon>Hypocreomycetidae</taxon>
        <taxon>Hypocreales</taxon>
        <taxon>Nectriaceae</taxon>
        <taxon>Fusarium</taxon>
        <taxon>Fusarium oxysporum species complex</taxon>
    </lineage>
</organism>
<evidence type="ECO:0000313" key="1">
    <source>
        <dbReference type="EMBL" id="EWZ40632.1"/>
    </source>
</evidence>